<dbReference type="Proteomes" id="UP000006431">
    <property type="component" value="Unassembled WGS sequence"/>
</dbReference>
<name>H1FW80_SULGG</name>
<protein>
    <submittedName>
        <fullName evidence="1">Uncharacterized protein</fullName>
    </submittedName>
</protein>
<proteinExistence type="predicted"/>
<gene>
    <name evidence="1" type="ORF">SMGD1_0671</name>
</gene>
<organism evidence="1 2">
    <name type="scientific">Sulfurimonas gotlandica (strain DSM 19862 / JCM 16533 / GD1)</name>
    <dbReference type="NCBI Taxonomy" id="929558"/>
    <lineage>
        <taxon>Bacteria</taxon>
        <taxon>Pseudomonadati</taxon>
        <taxon>Campylobacterota</taxon>
        <taxon>Epsilonproteobacteria</taxon>
        <taxon>Campylobacterales</taxon>
        <taxon>Sulfurimonadaceae</taxon>
        <taxon>Sulfurimonas</taxon>
    </lineage>
</organism>
<comment type="caution">
    <text evidence="1">The sequence shown here is derived from an EMBL/GenBank/DDBJ whole genome shotgun (WGS) entry which is preliminary data.</text>
</comment>
<accession>H1FW80</accession>
<evidence type="ECO:0000313" key="2">
    <source>
        <dbReference type="Proteomes" id="UP000006431"/>
    </source>
</evidence>
<keyword evidence="2" id="KW-1185">Reference proteome</keyword>
<dbReference type="HOGENOM" id="CLU_3333854_0_0_7"/>
<evidence type="ECO:0000313" key="1">
    <source>
        <dbReference type="EMBL" id="EHP29198.1"/>
    </source>
</evidence>
<reference evidence="1 2" key="1">
    <citation type="journal article" date="2012" name="Proc. Natl. Acad. Sci. U.S.A.">
        <title>Genome and physiology of a model Epsilonproteobacterium responsible for sulfide detoxification in marine oxygen depletion zones.</title>
        <authorList>
            <person name="Grote J."/>
            <person name="Schott T."/>
            <person name="Bruckner C.G."/>
            <person name="Glockner F.O."/>
            <person name="Jost G."/>
            <person name="Teeling H."/>
            <person name="Labrenz M."/>
            <person name="Jurgens K."/>
        </authorList>
    </citation>
    <scope>NUCLEOTIDE SEQUENCE [LARGE SCALE GENOMIC DNA]</scope>
    <source>
        <strain evidence="1 2">GD1</strain>
    </source>
</reference>
<dbReference type="EMBL" id="AFRZ01000001">
    <property type="protein sequence ID" value="EHP29198.1"/>
    <property type="molecule type" value="Genomic_DNA"/>
</dbReference>
<sequence>MICVSVKGFTVLAISTTPAHFLKLYIIVLKVVLKTMDL</sequence>
<dbReference type="AlphaFoldDB" id="H1FW80"/>